<comment type="subcellular location">
    <subcellularLocation>
        <location evidence="1">Cell membrane</location>
        <topology evidence="1">Multi-pass membrane protein</topology>
    </subcellularLocation>
</comment>
<evidence type="ECO:0000313" key="11">
    <source>
        <dbReference type="Proteomes" id="UP000594454"/>
    </source>
</evidence>
<feature type="transmembrane region" description="Helical" evidence="8">
    <location>
        <begin position="366"/>
        <end position="390"/>
    </location>
</feature>
<keyword evidence="2" id="KW-1003">Cell membrane</keyword>
<gene>
    <name evidence="10" type="ORF">HERILL_LOCUS383</name>
</gene>
<evidence type="ECO:0008006" key="12">
    <source>
        <dbReference type="Google" id="ProtNLM"/>
    </source>
</evidence>
<evidence type="ECO:0000256" key="4">
    <source>
        <dbReference type="ARBA" id="ARBA00022989"/>
    </source>
</evidence>
<keyword evidence="7" id="KW-0325">Glycoprotein</keyword>
<dbReference type="InParanoid" id="A0A7R8UAA4"/>
<dbReference type="Proteomes" id="UP000594454">
    <property type="component" value="Chromosome 1"/>
</dbReference>
<dbReference type="GO" id="GO:0005886">
    <property type="term" value="C:plasma membrane"/>
    <property type="evidence" value="ECO:0007669"/>
    <property type="project" value="UniProtKB-SubCell"/>
</dbReference>
<organism evidence="10 11">
    <name type="scientific">Hermetia illucens</name>
    <name type="common">Black soldier fly</name>
    <dbReference type="NCBI Taxonomy" id="343691"/>
    <lineage>
        <taxon>Eukaryota</taxon>
        <taxon>Metazoa</taxon>
        <taxon>Ecdysozoa</taxon>
        <taxon>Arthropoda</taxon>
        <taxon>Hexapoda</taxon>
        <taxon>Insecta</taxon>
        <taxon>Pterygota</taxon>
        <taxon>Neoptera</taxon>
        <taxon>Endopterygota</taxon>
        <taxon>Diptera</taxon>
        <taxon>Brachycera</taxon>
        <taxon>Stratiomyomorpha</taxon>
        <taxon>Stratiomyidae</taxon>
        <taxon>Hermetiinae</taxon>
        <taxon>Hermetia</taxon>
    </lineage>
</organism>
<dbReference type="FunCoup" id="A0A7R8UAA4">
    <property type="interactions" value="21"/>
</dbReference>
<evidence type="ECO:0000256" key="5">
    <source>
        <dbReference type="ARBA" id="ARBA00023136"/>
    </source>
</evidence>
<keyword evidence="5 8" id="KW-0472">Membrane</keyword>
<evidence type="ECO:0000256" key="7">
    <source>
        <dbReference type="ARBA" id="ARBA00023180"/>
    </source>
</evidence>
<evidence type="ECO:0000256" key="6">
    <source>
        <dbReference type="ARBA" id="ARBA00023170"/>
    </source>
</evidence>
<dbReference type="AlphaFoldDB" id="A0A7R8UAA4"/>
<keyword evidence="4 8" id="KW-1133">Transmembrane helix</keyword>
<keyword evidence="11" id="KW-1185">Reference proteome</keyword>
<dbReference type="EMBL" id="LR899009">
    <property type="protein sequence ID" value="CAD7077004.1"/>
    <property type="molecule type" value="Genomic_DNA"/>
</dbReference>
<evidence type="ECO:0000313" key="10">
    <source>
        <dbReference type="EMBL" id="CAD7077004.1"/>
    </source>
</evidence>
<dbReference type="PANTHER" id="PTHR42643:SF41">
    <property type="entry name" value="IONOTROPIC RECEPTOR 20A-RELATED"/>
    <property type="match status" value="1"/>
</dbReference>
<protein>
    <recommendedName>
        <fullName evidence="12">Ionotropic receptor</fullName>
    </recommendedName>
</protein>
<feature type="chain" id="PRO_5031476637" description="Ionotropic receptor" evidence="9">
    <location>
        <begin position="20"/>
        <end position="582"/>
    </location>
</feature>
<feature type="transmembrane region" description="Helical" evidence="8">
    <location>
        <begin position="293"/>
        <end position="317"/>
    </location>
</feature>
<keyword evidence="3 8" id="KW-0812">Transmembrane</keyword>
<dbReference type="InterPro" id="IPR052192">
    <property type="entry name" value="Insect_Ionotropic_Sensory_Rcpt"/>
</dbReference>
<name>A0A7R8UAA4_HERIL</name>
<keyword evidence="9" id="KW-0732">Signal</keyword>
<feature type="transmembrane region" description="Helical" evidence="8">
    <location>
        <begin position="548"/>
        <end position="569"/>
    </location>
</feature>
<feature type="signal peptide" evidence="9">
    <location>
        <begin position="1"/>
        <end position="19"/>
    </location>
</feature>
<evidence type="ECO:0000256" key="9">
    <source>
        <dbReference type="SAM" id="SignalP"/>
    </source>
</evidence>
<evidence type="ECO:0000256" key="8">
    <source>
        <dbReference type="SAM" id="Phobius"/>
    </source>
</evidence>
<proteinExistence type="predicted"/>
<sequence length="582" mass="67247">MLIFQLLPLILKLACVSLGSNIFENLLRNSPMFALFTMDSLEGSDVSQTILELASTEILTPRMIITKECYKLLPYVNKDLITFVIMPGENFTGLLDTVNASLELLNNAKVVFVLPSHNSVENTWSCAQWCWTHKIMNVVMAVQRSKVEFDLYTYNPVPSIQIIKILINASFAELFPKGPKNLENFPVRTLRKYDFPRTFRYTNSKGDKVYGGYLWNIFNAWATKYRVQLQFLNSSGSDVLDRTLASEYMTADIIDVAPHFVGSLQGNVTKTYPVLFDRICIMAPQSQRLPPYLYLYLIFDSSVWYCIIFGVIYISFAESIFNIITHNRFDFGLGFCNTILGISYQSTSEKYFKFKSFKFIHGQVMFLGFILTNLFLSSLSSFLTAILFYAQIETYEDLERSGIRILVEDVTFKSLAYFGVIPFKWQKLYEPVDRETFFEHLWGWNNSFAYSLSSDRFNLMGLIQKPLKKPIFHVTNICAVEAMVGLSIRTDAIFMDSINSFIIKLYDVGLYQKYITDLAHESIEAGKMKPFQIYLEPFVPLNIEHLQLSWFLLSFGYSIGFLSFSLEYLNRFVQQKYFNTNL</sequence>
<evidence type="ECO:0000256" key="1">
    <source>
        <dbReference type="ARBA" id="ARBA00004651"/>
    </source>
</evidence>
<dbReference type="OrthoDB" id="8044407at2759"/>
<accession>A0A7R8UAA4</accession>
<keyword evidence="6" id="KW-0675">Receptor</keyword>
<evidence type="ECO:0000256" key="3">
    <source>
        <dbReference type="ARBA" id="ARBA00022692"/>
    </source>
</evidence>
<evidence type="ECO:0000256" key="2">
    <source>
        <dbReference type="ARBA" id="ARBA00022475"/>
    </source>
</evidence>
<dbReference type="PANTHER" id="PTHR42643">
    <property type="entry name" value="IONOTROPIC RECEPTOR 20A-RELATED"/>
    <property type="match status" value="1"/>
</dbReference>
<reference evidence="10 11" key="1">
    <citation type="submission" date="2020-11" db="EMBL/GenBank/DDBJ databases">
        <authorList>
            <person name="Wallbank WR R."/>
            <person name="Pardo Diaz C."/>
            <person name="Kozak K."/>
            <person name="Martin S."/>
            <person name="Jiggins C."/>
            <person name="Moest M."/>
            <person name="Warren A I."/>
            <person name="Generalovic N T."/>
            <person name="Byers J.R.P. K."/>
            <person name="Montejo-Kovacevich G."/>
            <person name="Yen C E."/>
        </authorList>
    </citation>
    <scope>NUCLEOTIDE SEQUENCE [LARGE SCALE GENOMIC DNA]</scope>
</reference>